<comment type="caution">
    <text evidence="12">The sequence shown here is derived from an EMBL/GenBank/DDBJ whole genome shotgun (WGS) entry which is preliminary data.</text>
</comment>
<dbReference type="EC" id="2.3.2.27" evidence="4"/>
<keyword evidence="13" id="KW-1185">Reference proteome</keyword>
<name>A0A812UJA6_9DINO</name>
<dbReference type="SUPFAM" id="SSF56399">
    <property type="entry name" value="ADP-ribosylation"/>
    <property type="match status" value="1"/>
</dbReference>
<dbReference type="GO" id="GO:0016567">
    <property type="term" value="P:protein ubiquitination"/>
    <property type="evidence" value="ECO:0007669"/>
    <property type="project" value="UniProtKB-UniPathway"/>
</dbReference>
<evidence type="ECO:0000256" key="4">
    <source>
        <dbReference type="ARBA" id="ARBA00012483"/>
    </source>
</evidence>
<evidence type="ECO:0000256" key="8">
    <source>
        <dbReference type="ARBA" id="ARBA00022833"/>
    </source>
</evidence>
<comment type="similarity">
    <text evidence="3">Belongs to the Deltex family.</text>
</comment>
<dbReference type="InterPro" id="IPR013083">
    <property type="entry name" value="Znf_RING/FYVE/PHD"/>
</dbReference>
<feature type="compositionally biased region" description="Basic and acidic residues" evidence="10">
    <location>
        <begin position="384"/>
        <end position="393"/>
    </location>
</feature>
<sequence length="931" mass="101837">MRHNGMRTFSQGVDLRGPLALAATQREGGAKPPRRPTAAPPRWHTATDSADSDPQLSEVRGLEGVDVDEDAVTDRTVRLVAFLRDAEEVRPPKGLPCEGKVVSFDNALAFLHRYVCFLRELGPDLASPQVTFHWTAEENFQSIVESNLRVPSADPSGIKKKHGAAFGRGIYTCPDYKMAKEDFSYGASATFACLALVGRQKVRHHGKGHGLYESHGVDFDSVLGRMPGRNCATWVLPASDQILPCFLVDEVALPAAVAKLREAVAIIREPWPTKPTPSLGEVLEVQEESSSHTAEARLPARNDEELLQATRWRRGDRQTGSDAASRPPGAEDKPDTPATLPYGGDLQAAMRAQDRAAIKLLMTLRDQAQIQAPTGTARRTRWGQKKEDKEETRPPGGNLIHKAGDLLQANEDFIVHQCNCVYSGGAQGVAEAVFKEYPDADVYRHRARSGRPHDLPGTVSVHGRIVNLYGQLLPGRPADDAPPGGWPGTGRFVNAAEAAEDTRAARFRWFEAGLAALVRAVPVHCSLALPTRIGCGLAGGRWPQYLAALKRFCEDNRKLSVVLYDIEGSESMGYQALPASGPKTVPPVAPSSSGFWSSASFEALRDGQWTPYPEARQRELRAALLREDDCLEVLVDAERRTALAALEELGACPRSLGGGVDSSASKLVVRWDDGEGPVEVDLASIVSLAACGEERGPRGTTRVRLHLPAVREGELRLPTDLDHSTAPEAQSCGRRVDPAEQSSGCRICLGDFSCAKRPSASEKVIELFCGHAFHETCLNRWFEESRRCPTCKRRFGHLVGNQPGVGSMAWRLDSRVRLAGHPDSFTIVMNFRFPGGRDAKGEPYVGRSQQAFLPHDEQGKLLLALFQLAFRRRVLFDLRVSATDAKYWPAFNIHLKTAHSGGAERFGFPDEGYGQRVLEELRQNGVTLAEL</sequence>
<dbReference type="PROSITE" id="PS50089">
    <property type="entry name" value="ZF_RING_2"/>
    <property type="match status" value="1"/>
</dbReference>
<dbReference type="UniPathway" id="UPA00143"/>
<dbReference type="Gene3D" id="3.40.220.10">
    <property type="entry name" value="Leucine Aminopeptidase, subunit E, domain 1"/>
    <property type="match status" value="1"/>
</dbReference>
<dbReference type="GO" id="GO:0061630">
    <property type="term" value="F:ubiquitin protein ligase activity"/>
    <property type="evidence" value="ECO:0007669"/>
    <property type="project" value="UniProtKB-EC"/>
</dbReference>
<keyword evidence="7 9" id="KW-0863">Zinc-finger</keyword>
<feature type="compositionally biased region" description="Low complexity" evidence="10">
    <location>
        <begin position="36"/>
        <end position="47"/>
    </location>
</feature>
<evidence type="ECO:0000256" key="9">
    <source>
        <dbReference type="PROSITE-ProRule" id="PRU00175"/>
    </source>
</evidence>
<dbReference type="SMART" id="SM00744">
    <property type="entry name" value="RINGv"/>
    <property type="match status" value="1"/>
</dbReference>
<dbReference type="SUPFAM" id="SSF52949">
    <property type="entry name" value="Macro domain-like"/>
    <property type="match status" value="1"/>
</dbReference>
<dbReference type="InterPro" id="IPR039396">
    <property type="entry name" value="Deltex_C"/>
</dbReference>
<keyword evidence="8" id="KW-0862">Zinc</keyword>
<dbReference type="GO" id="GO:0008270">
    <property type="term" value="F:zinc ion binding"/>
    <property type="evidence" value="ECO:0007669"/>
    <property type="project" value="UniProtKB-KW"/>
</dbReference>
<evidence type="ECO:0000256" key="5">
    <source>
        <dbReference type="ARBA" id="ARBA00022679"/>
    </source>
</evidence>
<evidence type="ECO:0000256" key="3">
    <source>
        <dbReference type="ARBA" id="ARBA00009413"/>
    </source>
</evidence>
<feature type="region of interest" description="Disordered" evidence="10">
    <location>
        <begin position="1"/>
        <end position="57"/>
    </location>
</feature>
<dbReference type="Gene3D" id="3.90.228.10">
    <property type="match status" value="1"/>
</dbReference>
<evidence type="ECO:0000256" key="10">
    <source>
        <dbReference type="SAM" id="MobiDB-lite"/>
    </source>
</evidence>
<organism evidence="12 13">
    <name type="scientific">Symbiodinium natans</name>
    <dbReference type="NCBI Taxonomy" id="878477"/>
    <lineage>
        <taxon>Eukaryota</taxon>
        <taxon>Sar</taxon>
        <taxon>Alveolata</taxon>
        <taxon>Dinophyceae</taxon>
        <taxon>Suessiales</taxon>
        <taxon>Symbiodiniaceae</taxon>
        <taxon>Symbiodinium</taxon>
    </lineage>
</organism>
<evidence type="ECO:0000313" key="13">
    <source>
        <dbReference type="Proteomes" id="UP000604046"/>
    </source>
</evidence>
<proteinExistence type="inferred from homology"/>
<evidence type="ECO:0000256" key="1">
    <source>
        <dbReference type="ARBA" id="ARBA00000900"/>
    </source>
</evidence>
<evidence type="ECO:0000256" key="6">
    <source>
        <dbReference type="ARBA" id="ARBA00022723"/>
    </source>
</evidence>
<dbReference type="Proteomes" id="UP000604046">
    <property type="component" value="Unassembled WGS sequence"/>
</dbReference>
<dbReference type="EMBL" id="CAJNDS010002712">
    <property type="protein sequence ID" value="CAE7570917.1"/>
    <property type="molecule type" value="Genomic_DNA"/>
</dbReference>
<gene>
    <name evidence="12" type="primary">DTX3</name>
    <name evidence="12" type="ORF">SNAT2548_LOCUS32517</name>
</gene>
<dbReference type="OrthoDB" id="527344at2759"/>
<feature type="domain" description="RING-type" evidence="11">
    <location>
        <begin position="745"/>
        <end position="792"/>
    </location>
</feature>
<comment type="pathway">
    <text evidence="2">Protein modification; protein ubiquitination.</text>
</comment>
<dbReference type="SMART" id="SM00184">
    <property type="entry name" value="RING"/>
    <property type="match status" value="1"/>
</dbReference>
<dbReference type="InterPro" id="IPR039398">
    <property type="entry name" value="Deltex_fam"/>
</dbReference>
<dbReference type="InterPro" id="IPR011016">
    <property type="entry name" value="Znf_RING-CH"/>
</dbReference>
<dbReference type="AlphaFoldDB" id="A0A812UJA6"/>
<comment type="catalytic activity">
    <reaction evidence="1">
        <text>S-ubiquitinyl-[E2 ubiquitin-conjugating enzyme]-L-cysteine + [acceptor protein]-L-lysine = [E2 ubiquitin-conjugating enzyme]-L-cysteine + N(6)-ubiquitinyl-[acceptor protein]-L-lysine.</text>
        <dbReference type="EC" id="2.3.2.27"/>
    </reaction>
</comment>
<keyword evidence="6" id="KW-0479">Metal-binding</keyword>
<protein>
    <recommendedName>
        <fullName evidence="4">RING-type E3 ubiquitin transferase</fullName>
        <ecNumber evidence="4">2.3.2.27</ecNumber>
    </recommendedName>
</protein>
<dbReference type="PANTHER" id="PTHR12622">
    <property type="entry name" value="DELTEX-RELATED"/>
    <property type="match status" value="1"/>
</dbReference>
<evidence type="ECO:0000259" key="11">
    <source>
        <dbReference type="PROSITE" id="PS50089"/>
    </source>
</evidence>
<dbReference type="InterPro" id="IPR043472">
    <property type="entry name" value="Macro_dom-like"/>
</dbReference>
<keyword evidence="5" id="KW-0808">Transferase</keyword>
<feature type="region of interest" description="Disordered" evidence="10">
    <location>
        <begin position="370"/>
        <end position="399"/>
    </location>
</feature>
<evidence type="ECO:0000256" key="2">
    <source>
        <dbReference type="ARBA" id="ARBA00004906"/>
    </source>
</evidence>
<dbReference type="Pfam" id="PF18102">
    <property type="entry name" value="DTC"/>
    <property type="match status" value="1"/>
</dbReference>
<dbReference type="Pfam" id="PF13639">
    <property type="entry name" value="zf-RING_2"/>
    <property type="match status" value="1"/>
</dbReference>
<dbReference type="Gene3D" id="3.30.40.10">
    <property type="entry name" value="Zinc/RING finger domain, C3HC4 (zinc finger)"/>
    <property type="match status" value="1"/>
</dbReference>
<feature type="compositionally biased region" description="Basic and acidic residues" evidence="10">
    <location>
        <begin position="294"/>
        <end position="304"/>
    </location>
</feature>
<dbReference type="SUPFAM" id="SSF57850">
    <property type="entry name" value="RING/U-box"/>
    <property type="match status" value="1"/>
</dbReference>
<evidence type="ECO:0000256" key="7">
    <source>
        <dbReference type="ARBA" id="ARBA00022771"/>
    </source>
</evidence>
<dbReference type="GO" id="GO:0007219">
    <property type="term" value="P:Notch signaling pathway"/>
    <property type="evidence" value="ECO:0007669"/>
    <property type="project" value="InterPro"/>
</dbReference>
<reference evidence="12" key="1">
    <citation type="submission" date="2021-02" db="EMBL/GenBank/DDBJ databases">
        <authorList>
            <person name="Dougan E. K."/>
            <person name="Rhodes N."/>
            <person name="Thang M."/>
            <person name="Chan C."/>
        </authorList>
    </citation>
    <scope>NUCLEOTIDE SEQUENCE</scope>
</reference>
<evidence type="ECO:0000313" key="12">
    <source>
        <dbReference type="EMBL" id="CAE7570917.1"/>
    </source>
</evidence>
<dbReference type="InterPro" id="IPR039399">
    <property type="entry name" value="Deltex_C_sf"/>
</dbReference>
<dbReference type="InterPro" id="IPR001841">
    <property type="entry name" value="Znf_RING"/>
</dbReference>
<accession>A0A812UJA6</accession>
<feature type="region of interest" description="Disordered" evidence="10">
    <location>
        <begin position="284"/>
        <end position="343"/>
    </location>
</feature>
<dbReference type="Gene3D" id="3.30.390.130">
    <property type="match status" value="1"/>
</dbReference>